<keyword evidence="2" id="KW-1185">Reference proteome</keyword>
<sequence length="89" mass="9447">MAGDGVAAPLDPRILIDEVGDILPGRPTTLRVAFGHHIRARRVLGQCASSSEFGHIGPFAWLVTHKPSSVTLDVSIIGGTETTDGMRNE</sequence>
<dbReference type="EMBL" id="BJOU01000001">
    <property type="protein sequence ID" value="GED97959.1"/>
    <property type="molecule type" value="Genomic_DNA"/>
</dbReference>
<protein>
    <submittedName>
        <fullName evidence="1">Uncharacterized protein</fullName>
    </submittedName>
</protein>
<dbReference type="AlphaFoldDB" id="A0A7I9UYH4"/>
<accession>A0A7I9UYH4</accession>
<name>A0A7I9UYH4_9ACTN</name>
<evidence type="ECO:0000313" key="2">
    <source>
        <dbReference type="Proteomes" id="UP000444980"/>
    </source>
</evidence>
<comment type="caution">
    <text evidence="1">The sequence shown here is derived from an EMBL/GenBank/DDBJ whole genome shotgun (WGS) entry which is preliminary data.</text>
</comment>
<proteinExistence type="predicted"/>
<gene>
    <name evidence="1" type="ORF">nbrc107697_19980</name>
</gene>
<dbReference type="Proteomes" id="UP000444980">
    <property type="component" value="Unassembled WGS sequence"/>
</dbReference>
<organism evidence="1 2">
    <name type="scientific">Gordonia crocea</name>
    <dbReference type="NCBI Taxonomy" id="589162"/>
    <lineage>
        <taxon>Bacteria</taxon>
        <taxon>Bacillati</taxon>
        <taxon>Actinomycetota</taxon>
        <taxon>Actinomycetes</taxon>
        <taxon>Mycobacteriales</taxon>
        <taxon>Gordoniaceae</taxon>
        <taxon>Gordonia</taxon>
    </lineage>
</organism>
<evidence type="ECO:0000313" key="1">
    <source>
        <dbReference type="EMBL" id="GED97959.1"/>
    </source>
</evidence>
<reference evidence="2" key="1">
    <citation type="submission" date="2019-06" db="EMBL/GenBank/DDBJ databases">
        <title>Gordonia isolated from sludge of a wastewater treatment plant.</title>
        <authorList>
            <person name="Tamura T."/>
            <person name="Aoyama K."/>
            <person name="Kang Y."/>
            <person name="Saito S."/>
            <person name="Akiyama N."/>
            <person name="Yazawa K."/>
            <person name="Gonoi T."/>
            <person name="Mikami Y."/>
        </authorList>
    </citation>
    <scope>NUCLEOTIDE SEQUENCE [LARGE SCALE GENOMIC DNA]</scope>
    <source>
        <strain evidence="2">NBRC 107697</strain>
    </source>
</reference>